<comment type="subcellular location">
    <subcellularLocation>
        <location evidence="1">Membrane</location>
        <topology evidence="1">Multi-pass membrane protein</topology>
    </subcellularLocation>
</comment>
<dbReference type="AlphaFoldDB" id="A0A0N8PZ83"/>
<evidence type="ECO:0000313" key="9">
    <source>
        <dbReference type="Proteomes" id="UP000053890"/>
    </source>
</evidence>
<feature type="chain" id="PRO_5006029383" evidence="7">
    <location>
        <begin position="24"/>
        <end position="318"/>
    </location>
</feature>
<dbReference type="OrthoDB" id="3358017at2759"/>
<evidence type="ECO:0000256" key="5">
    <source>
        <dbReference type="SAM" id="MobiDB-lite"/>
    </source>
</evidence>
<evidence type="ECO:0000313" key="8">
    <source>
        <dbReference type="EMBL" id="KPV71605.1"/>
    </source>
</evidence>
<evidence type="ECO:0000256" key="1">
    <source>
        <dbReference type="ARBA" id="ARBA00004141"/>
    </source>
</evidence>
<organism evidence="8 9">
    <name type="scientific">Rhodotorula graminis (strain WP1)</name>
    <dbReference type="NCBI Taxonomy" id="578459"/>
    <lineage>
        <taxon>Eukaryota</taxon>
        <taxon>Fungi</taxon>
        <taxon>Dikarya</taxon>
        <taxon>Basidiomycota</taxon>
        <taxon>Pucciniomycotina</taxon>
        <taxon>Microbotryomycetes</taxon>
        <taxon>Sporidiobolales</taxon>
        <taxon>Sporidiobolaceae</taxon>
        <taxon>Rhodotorula</taxon>
    </lineage>
</organism>
<dbReference type="InterPro" id="IPR007568">
    <property type="entry name" value="RTA1"/>
</dbReference>
<dbReference type="GeneID" id="28975454"/>
<evidence type="ECO:0000256" key="4">
    <source>
        <dbReference type="ARBA" id="ARBA00023136"/>
    </source>
</evidence>
<feature type="transmembrane region" description="Helical" evidence="6">
    <location>
        <begin position="157"/>
        <end position="179"/>
    </location>
</feature>
<gene>
    <name evidence="8" type="ORF">RHOBADRAFT_47559</name>
</gene>
<dbReference type="GO" id="GO:0016020">
    <property type="term" value="C:membrane"/>
    <property type="evidence" value="ECO:0007669"/>
    <property type="project" value="UniProtKB-SubCell"/>
</dbReference>
<sequence>MSSLRRSLLPALLALALVHVVAAQSANEQAQDKGIVVETAPAAAFLVLYLTATVVQWCLWFRHGMTLGFLLRVKNNYAWQFLFTFLSPCAFLAHGYVVLKHIAKALDREVSSACLFIPARGLVYIFVLSDVVTFMAQTAGTALVIIGGKWLSLGEKLAISGLALALASFSLFTVLLVVFTKRIRARDSDVYFPRTSTRRSTFNPWSKEPVDDLRTLLVVLGLTCIAILVRSVFRLIEHFFGYIATHEAYLYAFDSTPLWLGMALFCVVWPPRHVAGLNAQQDPLLLSERGHVAPRGAAKHSGGARARGGAGLEQLGGK</sequence>
<dbReference type="Proteomes" id="UP000053890">
    <property type="component" value="Unassembled WGS sequence"/>
</dbReference>
<feature type="transmembrane region" description="Helical" evidence="6">
    <location>
        <begin position="215"/>
        <end position="236"/>
    </location>
</feature>
<protein>
    <submittedName>
        <fullName evidence="8">Uncharacterized protein</fullName>
    </submittedName>
</protein>
<feature type="transmembrane region" description="Helical" evidence="6">
    <location>
        <begin position="39"/>
        <end position="60"/>
    </location>
</feature>
<feature type="region of interest" description="Disordered" evidence="5">
    <location>
        <begin position="295"/>
        <end position="318"/>
    </location>
</feature>
<dbReference type="EMBL" id="KQ474092">
    <property type="protein sequence ID" value="KPV71605.1"/>
    <property type="molecule type" value="Genomic_DNA"/>
</dbReference>
<evidence type="ECO:0000256" key="7">
    <source>
        <dbReference type="SAM" id="SignalP"/>
    </source>
</evidence>
<feature type="transmembrane region" description="Helical" evidence="6">
    <location>
        <begin position="81"/>
        <end position="102"/>
    </location>
</feature>
<dbReference type="Pfam" id="PF04479">
    <property type="entry name" value="RTA1"/>
    <property type="match status" value="1"/>
</dbReference>
<evidence type="ECO:0000256" key="3">
    <source>
        <dbReference type="ARBA" id="ARBA00022989"/>
    </source>
</evidence>
<evidence type="ECO:0000256" key="6">
    <source>
        <dbReference type="SAM" id="Phobius"/>
    </source>
</evidence>
<feature type="signal peptide" evidence="7">
    <location>
        <begin position="1"/>
        <end position="23"/>
    </location>
</feature>
<reference evidence="8 9" key="1">
    <citation type="journal article" date="2015" name="Front. Microbiol.">
        <title>Genome sequence of the plant growth promoting endophytic yeast Rhodotorula graminis WP1.</title>
        <authorList>
            <person name="Firrincieli A."/>
            <person name="Otillar R."/>
            <person name="Salamov A."/>
            <person name="Schmutz J."/>
            <person name="Khan Z."/>
            <person name="Redman R.S."/>
            <person name="Fleck N.D."/>
            <person name="Lindquist E."/>
            <person name="Grigoriev I.V."/>
            <person name="Doty S.L."/>
        </authorList>
    </citation>
    <scope>NUCLEOTIDE SEQUENCE [LARGE SCALE GENOMIC DNA]</scope>
    <source>
        <strain evidence="8 9">WP1</strain>
    </source>
</reference>
<accession>A0A0N8PZ83</accession>
<dbReference type="PANTHER" id="PTHR31465:SF1">
    <property type="entry name" value="PROTEIN RTA1-RELATED"/>
    <property type="match status" value="1"/>
</dbReference>
<keyword evidence="4 6" id="KW-0472">Membrane</keyword>
<feature type="transmembrane region" description="Helical" evidence="6">
    <location>
        <begin position="122"/>
        <end position="145"/>
    </location>
</feature>
<feature type="compositionally biased region" description="Gly residues" evidence="5">
    <location>
        <begin position="305"/>
        <end position="318"/>
    </location>
</feature>
<dbReference type="OMA" id="CATIMIR"/>
<feature type="compositionally biased region" description="Low complexity" evidence="5">
    <location>
        <begin position="295"/>
        <end position="304"/>
    </location>
</feature>
<keyword evidence="7" id="KW-0732">Signal</keyword>
<keyword evidence="9" id="KW-1185">Reference proteome</keyword>
<name>A0A0N8PZ83_RHOGW</name>
<keyword evidence="2 6" id="KW-0812">Transmembrane</keyword>
<evidence type="ECO:0000256" key="2">
    <source>
        <dbReference type="ARBA" id="ARBA00022692"/>
    </source>
</evidence>
<dbReference type="PANTHER" id="PTHR31465">
    <property type="entry name" value="PROTEIN RTA1-RELATED"/>
    <property type="match status" value="1"/>
</dbReference>
<proteinExistence type="predicted"/>
<keyword evidence="3 6" id="KW-1133">Transmembrane helix</keyword>
<feature type="transmembrane region" description="Helical" evidence="6">
    <location>
        <begin position="248"/>
        <end position="270"/>
    </location>
</feature>
<dbReference type="RefSeq" id="XP_018267654.1">
    <property type="nucleotide sequence ID" value="XM_018415006.1"/>
</dbReference>